<gene>
    <name evidence="1" type="ORF">HUK83_15990</name>
</gene>
<sequence length="24" mass="2466">MTRALDEARAAAARGEVPLVAVVV</sequence>
<name>A0A850NYK8_9PROT</name>
<dbReference type="EMBL" id="JABXXQ010000514">
    <property type="protein sequence ID" value="NVN31828.1"/>
    <property type="molecule type" value="Genomic_DNA"/>
</dbReference>
<evidence type="ECO:0000313" key="2">
    <source>
        <dbReference type="Proteomes" id="UP000565205"/>
    </source>
</evidence>
<evidence type="ECO:0000313" key="1">
    <source>
        <dbReference type="EMBL" id="NVN31828.1"/>
    </source>
</evidence>
<protein>
    <submittedName>
        <fullName evidence="1">Nucleoside deaminase</fullName>
    </submittedName>
</protein>
<organism evidence="1 2">
    <name type="scientific">Endobacter medicaginis</name>
    <dbReference type="NCBI Taxonomy" id="1181271"/>
    <lineage>
        <taxon>Bacteria</taxon>
        <taxon>Pseudomonadati</taxon>
        <taxon>Pseudomonadota</taxon>
        <taxon>Alphaproteobacteria</taxon>
        <taxon>Acetobacterales</taxon>
        <taxon>Acetobacteraceae</taxon>
        <taxon>Endobacter</taxon>
    </lineage>
</organism>
<comment type="caution">
    <text evidence="1">The sequence shown here is derived from an EMBL/GenBank/DDBJ whole genome shotgun (WGS) entry which is preliminary data.</text>
</comment>
<dbReference type="Proteomes" id="UP000565205">
    <property type="component" value="Unassembled WGS sequence"/>
</dbReference>
<proteinExistence type="predicted"/>
<accession>A0A850NYK8</accession>
<dbReference type="AlphaFoldDB" id="A0A850NYK8"/>
<feature type="non-terminal residue" evidence="1">
    <location>
        <position position="24"/>
    </location>
</feature>
<reference evidence="1 2" key="1">
    <citation type="submission" date="2020-06" db="EMBL/GenBank/DDBJ databases">
        <title>Description of novel acetic acid bacteria.</title>
        <authorList>
            <person name="Sombolestani A."/>
        </authorList>
    </citation>
    <scope>NUCLEOTIDE SEQUENCE [LARGE SCALE GENOMIC DNA]</scope>
    <source>
        <strain evidence="1 2">LMG 26838</strain>
    </source>
</reference>